<dbReference type="RefSeq" id="WP_127611497.1">
    <property type="nucleotide sequence ID" value="NZ_RXOL01000001.1"/>
</dbReference>
<feature type="transmembrane region" description="Helical" evidence="13">
    <location>
        <begin position="148"/>
        <end position="164"/>
    </location>
</feature>
<comment type="subcellular location">
    <subcellularLocation>
        <location evidence="2">Cell membrane</location>
        <topology evidence="2">Multi-pass membrane protein</topology>
    </subcellularLocation>
</comment>
<feature type="transmembrane region" description="Helical" evidence="13">
    <location>
        <begin position="53"/>
        <end position="71"/>
    </location>
</feature>
<sequence length="185" mass="20709">METINTHRDRYSAVAIVLHWLIAIALIVNWRLAEAAEHLEGPAAAVYMNPHKALGITVLVLTVLRIVWRLVNPPPPMDPNYATWERMLAKFVHAVFYILMIAIPVLGWLATSSYGFGVDFFGLFQVPALPVANDPDAGKWVIGLHKTLWTPMMILIGLHILGALKHQFFDKNGELGRMIPGLGRR</sequence>
<dbReference type="EMBL" id="RXOL01000001">
    <property type="protein sequence ID" value="RVQ69305.1"/>
    <property type="molecule type" value="Genomic_DNA"/>
</dbReference>
<dbReference type="GO" id="GO:0046872">
    <property type="term" value="F:metal ion binding"/>
    <property type="evidence" value="ECO:0007669"/>
    <property type="project" value="UniProtKB-KW"/>
</dbReference>
<keyword evidence="8" id="KW-0249">Electron transport</keyword>
<feature type="transmembrane region" description="Helical" evidence="13">
    <location>
        <begin position="12"/>
        <end position="33"/>
    </location>
</feature>
<evidence type="ECO:0000256" key="2">
    <source>
        <dbReference type="ARBA" id="ARBA00004651"/>
    </source>
</evidence>
<evidence type="ECO:0000256" key="9">
    <source>
        <dbReference type="ARBA" id="ARBA00022989"/>
    </source>
</evidence>
<keyword evidence="9 13" id="KW-1133">Transmembrane helix</keyword>
<keyword evidence="6 13" id="KW-0812">Transmembrane</keyword>
<evidence type="ECO:0000256" key="6">
    <source>
        <dbReference type="ARBA" id="ARBA00022692"/>
    </source>
</evidence>
<dbReference type="SUPFAM" id="SSF81342">
    <property type="entry name" value="Transmembrane di-heme cytochromes"/>
    <property type="match status" value="1"/>
</dbReference>
<proteinExistence type="inferred from homology"/>
<dbReference type="GO" id="GO:0022904">
    <property type="term" value="P:respiratory electron transport chain"/>
    <property type="evidence" value="ECO:0007669"/>
    <property type="project" value="InterPro"/>
</dbReference>
<evidence type="ECO:0000259" key="14">
    <source>
        <dbReference type="Pfam" id="PF01292"/>
    </source>
</evidence>
<dbReference type="AlphaFoldDB" id="A0A437H101"/>
<dbReference type="GO" id="GO:0005886">
    <property type="term" value="C:plasma membrane"/>
    <property type="evidence" value="ECO:0007669"/>
    <property type="project" value="UniProtKB-SubCell"/>
</dbReference>
<evidence type="ECO:0000256" key="10">
    <source>
        <dbReference type="ARBA" id="ARBA00023004"/>
    </source>
</evidence>
<evidence type="ECO:0000256" key="1">
    <source>
        <dbReference type="ARBA" id="ARBA00001970"/>
    </source>
</evidence>
<evidence type="ECO:0000256" key="4">
    <source>
        <dbReference type="ARBA" id="ARBA00022475"/>
    </source>
</evidence>
<dbReference type="PANTHER" id="PTHR30529">
    <property type="entry name" value="CYTOCHROME B561"/>
    <property type="match status" value="1"/>
</dbReference>
<dbReference type="GO" id="GO:0020037">
    <property type="term" value="F:heme binding"/>
    <property type="evidence" value="ECO:0007669"/>
    <property type="project" value="TreeGrafter"/>
</dbReference>
<comment type="similarity">
    <text evidence="12">Belongs to the cytochrome b561 family.</text>
</comment>
<dbReference type="Proteomes" id="UP000283003">
    <property type="component" value="Unassembled WGS sequence"/>
</dbReference>
<feature type="transmembrane region" description="Helical" evidence="13">
    <location>
        <begin position="91"/>
        <end position="110"/>
    </location>
</feature>
<accession>A0A437H101</accession>
<keyword evidence="5" id="KW-0349">Heme</keyword>
<dbReference type="InterPro" id="IPR052168">
    <property type="entry name" value="Cytochrome_b561_oxidase"/>
</dbReference>
<evidence type="ECO:0000313" key="15">
    <source>
        <dbReference type="EMBL" id="RVQ69305.1"/>
    </source>
</evidence>
<evidence type="ECO:0000256" key="7">
    <source>
        <dbReference type="ARBA" id="ARBA00022723"/>
    </source>
</evidence>
<protein>
    <submittedName>
        <fullName evidence="15">Cytochrome b</fullName>
    </submittedName>
</protein>
<evidence type="ECO:0000256" key="11">
    <source>
        <dbReference type="ARBA" id="ARBA00023136"/>
    </source>
</evidence>
<feature type="domain" description="Cytochrome b561 bacterial/Ni-hydrogenase" evidence="14">
    <location>
        <begin position="10"/>
        <end position="181"/>
    </location>
</feature>
<evidence type="ECO:0000256" key="13">
    <source>
        <dbReference type="SAM" id="Phobius"/>
    </source>
</evidence>
<dbReference type="InterPro" id="IPR016174">
    <property type="entry name" value="Di-haem_cyt_TM"/>
</dbReference>
<gene>
    <name evidence="15" type="ORF">EKN06_03720</name>
</gene>
<evidence type="ECO:0000313" key="16">
    <source>
        <dbReference type="Proteomes" id="UP000283003"/>
    </source>
</evidence>
<dbReference type="OrthoDB" id="1247465at2"/>
<keyword evidence="3" id="KW-0813">Transport</keyword>
<keyword evidence="4" id="KW-1003">Cell membrane</keyword>
<evidence type="ECO:0000256" key="12">
    <source>
        <dbReference type="ARBA" id="ARBA00037975"/>
    </source>
</evidence>
<keyword evidence="10" id="KW-0408">Iron</keyword>
<organism evidence="15 16">
    <name type="scientific">Croceicoccus ponticola</name>
    <dbReference type="NCBI Taxonomy" id="2217664"/>
    <lineage>
        <taxon>Bacteria</taxon>
        <taxon>Pseudomonadati</taxon>
        <taxon>Pseudomonadota</taxon>
        <taxon>Alphaproteobacteria</taxon>
        <taxon>Sphingomonadales</taxon>
        <taxon>Erythrobacteraceae</taxon>
        <taxon>Croceicoccus</taxon>
    </lineage>
</organism>
<evidence type="ECO:0000256" key="5">
    <source>
        <dbReference type="ARBA" id="ARBA00022617"/>
    </source>
</evidence>
<name>A0A437H101_9SPHN</name>
<dbReference type="Pfam" id="PF01292">
    <property type="entry name" value="Ni_hydr_CYTB"/>
    <property type="match status" value="1"/>
</dbReference>
<keyword evidence="7" id="KW-0479">Metal-binding</keyword>
<dbReference type="PANTHER" id="PTHR30529:SF1">
    <property type="entry name" value="CYTOCHROME B561 HOMOLOG 2"/>
    <property type="match status" value="1"/>
</dbReference>
<dbReference type="GO" id="GO:0009055">
    <property type="term" value="F:electron transfer activity"/>
    <property type="evidence" value="ECO:0007669"/>
    <property type="project" value="InterPro"/>
</dbReference>
<dbReference type="InterPro" id="IPR011577">
    <property type="entry name" value="Cyt_b561_bac/Ni-Hgenase"/>
</dbReference>
<evidence type="ECO:0000256" key="3">
    <source>
        <dbReference type="ARBA" id="ARBA00022448"/>
    </source>
</evidence>
<comment type="cofactor">
    <cofactor evidence="1">
        <name>heme b</name>
        <dbReference type="ChEBI" id="CHEBI:60344"/>
    </cofactor>
</comment>
<keyword evidence="16" id="KW-1185">Reference proteome</keyword>
<evidence type="ECO:0000256" key="8">
    <source>
        <dbReference type="ARBA" id="ARBA00022982"/>
    </source>
</evidence>
<keyword evidence="11 13" id="KW-0472">Membrane</keyword>
<reference evidence="15 16" key="1">
    <citation type="submission" date="2018-12" db="EMBL/GenBank/DDBJ databases">
        <title>Croceicoccus ponticola sp. nov., a lipolytic bacterium isolated from seawater.</title>
        <authorList>
            <person name="Yoon J.-H."/>
        </authorList>
    </citation>
    <scope>NUCLEOTIDE SEQUENCE [LARGE SCALE GENOMIC DNA]</scope>
    <source>
        <strain evidence="15 16">GM-16</strain>
    </source>
</reference>
<comment type="caution">
    <text evidence="15">The sequence shown here is derived from an EMBL/GenBank/DDBJ whole genome shotgun (WGS) entry which is preliminary data.</text>
</comment>